<evidence type="ECO:0000256" key="1">
    <source>
        <dbReference type="ARBA" id="ARBA00022729"/>
    </source>
</evidence>
<dbReference type="Pfam" id="PF13098">
    <property type="entry name" value="Thioredoxin_2"/>
    <property type="match status" value="1"/>
</dbReference>
<evidence type="ECO:0000259" key="2">
    <source>
        <dbReference type="Pfam" id="PF13098"/>
    </source>
</evidence>
<gene>
    <name evidence="3" type="ORF">MNB_SM-4-84</name>
</gene>
<evidence type="ECO:0000313" key="3">
    <source>
        <dbReference type="EMBL" id="SFV63195.1"/>
    </source>
</evidence>
<protein>
    <recommendedName>
        <fullName evidence="2">Thioredoxin-like fold domain-containing protein</fullName>
    </recommendedName>
</protein>
<dbReference type="PANTHER" id="PTHR15337:SF11">
    <property type="entry name" value="THIOREDOXIN DOMAIN-CONTAINING PROTEIN"/>
    <property type="match status" value="1"/>
</dbReference>
<sequence>MKKVYVLFFLLIASSLFGDKIHWAKDFDSGVKMATQEKKPILFVFSRHTCHYCKILEETTFSDARVIEHINKNFVAIIAYSDDNDAMPQELWRPGTPTLWFLNSKGKAMYQPLVGAIKADNFLNALDVVEKKI</sequence>
<name>A0A1W1CBV0_9ZZZZ</name>
<dbReference type="InterPro" id="IPR012336">
    <property type="entry name" value="Thioredoxin-like_fold"/>
</dbReference>
<proteinExistence type="predicted"/>
<organism evidence="3">
    <name type="scientific">hydrothermal vent metagenome</name>
    <dbReference type="NCBI Taxonomy" id="652676"/>
    <lineage>
        <taxon>unclassified sequences</taxon>
        <taxon>metagenomes</taxon>
        <taxon>ecological metagenomes</taxon>
    </lineage>
</organism>
<dbReference type="Gene3D" id="3.40.30.10">
    <property type="entry name" value="Glutaredoxin"/>
    <property type="match status" value="1"/>
</dbReference>
<dbReference type="InterPro" id="IPR036249">
    <property type="entry name" value="Thioredoxin-like_sf"/>
</dbReference>
<dbReference type="SUPFAM" id="SSF52833">
    <property type="entry name" value="Thioredoxin-like"/>
    <property type="match status" value="1"/>
</dbReference>
<dbReference type="AlphaFoldDB" id="A0A1W1CBV0"/>
<dbReference type="PANTHER" id="PTHR15337">
    <property type="entry name" value="ANTERIOR GRADIENT PROTEIN-RELATED"/>
    <property type="match status" value="1"/>
</dbReference>
<dbReference type="InterPro" id="IPR051099">
    <property type="entry name" value="AGR/TXD"/>
</dbReference>
<feature type="domain" description="Thioredoxin-like fold" evidence="2">
    <location>
        <begin position="34"/>
        <end position="126"/>
    </location>
</feature>
<keyword evidence="1" id="KW-0732">Signal</keyword>
<reference evidence="3" key="1">
    <citation type="submission" date="2016-10" db="EMBL/GenBank/DDBJ databases">
        <authorList>
            <person name="de Groot N.N."/>
        </authorList>
    </citation>
    <scope>NUCLEOTIDE SEQUENCE</scope>
</reference>
<accession>A0A1W1CBV0</accession>
<dbReference type="EMBL" id="FPHF01000070">
    <property type="protein sequence ID" value="SFV63195.1"/>
    <property type="molecule type" value="Genomic_DNA"/>
</dbReference>